<proteinExistence type="inferred from homology"/>
<keyword evidence="3" id="KW-0378">Hydrolase</keyword>
<accession>A0A1G6U9Q8</accession>
<dbReference type="FunFam" id="3.90.230.10:FF:000009">
    <property type="entry name" value="xaa-Pro aminopeptidase 2"/>
    <property type="match status" value="1"/>
</dbReference>
<dbReference type="SUPFAM" id="SSF53092">
    <property type="entry name" value="Creatinase/prolidase N-terminal domain"/>
    <property type="match status" value="1"/>
</dbReference>
<evidence type="ECO:0000259" key="6">
    <source>
        <dbReference type="Pfam" id="PF16188"/>
    </source>
</evidence>
<dbReference type="Proteomes" id="UP000183685">
    <property type="component" value="Unassembled WGS sequence"/>
</dbReference>
<keyword evidence="2" id="KW-0479">Metal-binding</keyword>
<keyword evidence="8" id="KW-1185">Reference proteome</keyword>
<dbReference type="CDD" id="cd01085">
    <property type="entry name" value="APP"/>
    <property type="match status" value="1"/>
</dbReference>
<feature type="domain" description="Peptidase M24 C-terminal" evidence="6">
    <location>
        <begin position="533"/>
        <end position="593"/>
    </location>
</feature>
<dbReference type="InterPro" id="IPR033740">
    <property type="entry name" value="Pept_M24B"/>
</dbReference>
<dbReference type="Pfam" id="PF16189">
    <property type="entry name" value="Creatinase_N_2"/>
    <property type="match status" value="1"/>
</dbReference>
<feature type="domain" description="Peptidase M24" evidence="4">
    <location>
        <begin position="313"/>
        <end position="524"/>
    </location>
</feature>
<dbReference type="PANTHER" id="PTHR43763:SF6">
    <property type="entry name" value="XAA-PRO AMINOPEPTIDASE 1"/>
    <property type="match status" value="1"/>
</dbReference>
<evidence type="ECO:0000313" key="8">
    <source>
        <dbReference type="Proteomes" id="UP000183685"/>
    </source>
</evidence>
<dbReference type="RefSeq" id="WP_068308252.1">
    <property type="nucleotide sequence ID" value="NZ_FNAK01000001.1"/>
</dbReference>
<name>A0A1G6U9Q8_9PROT</name>
<dbReference type="Gene3D" id="3.90.230.10">
    <property type="entry name" value="Creatinase/methionine aminopeptidase superfamily"/>
    <property type="match status" value="1"/>
</dbReference>
<dbReference type="InterPro" id="IPR050422">
    <property type="entry name" value="X-Pro_aminopeptidase_P"/>
</dbReference>
<keyword evidence="7" id="KW-0031">Aminopeptidase</keyword>
<dbReference type="Pfam" id="PF00557">
    <property type="entry name" value="Peptidase_M24"/>
    <property type="match status" value="1"/>
</dbReference>
<dbReference type="EMBL" id="FNAK01000001">
    <property type="protein sequence ID" value="SDD38122.1"/>
    <property type="molecule type" value="Genomic_DNA"/>
</dbReference>
<dbReference type="InterPro" id="IPR036005">
    <property type="entry name" value="Creatinase/aminopeptidase-like"/>
</dbReference>
<evidence type="ECO:0000256" key="2">
    <source>
        <dbReference type="ARBA" id="ARBA00022723"/>
    </source>
</evidence>
<dbReference type="InterPro" id="IPR000587">
    <property type="entry name" value="Creatinase_N"/>
</dbReference>
<evidence type="ECO:0000259" key="5">
    <source>
        <dbReference type="Pfam" id="PF01321"/>
    </source>
</evidence>
<dbReference type="Pfam" id="PF01321">
    <property type="entry name" value="Creatinase_N"/>
    <property type="match status" value="1"/>
</dbReference>
<keyword evidence="7" id="KW-0645">Protease</keyword>
<evidence type="ECO:0000313" key="7">
    <source>
        <dbReference type="EMBL" id="SDD38122.1"/>
    </source>
</evidence>
<evidence type="ECO:0000256" key="3">
    <source>
        <dbReference type="ARBA" id="ARBA00022801"/>
    </source>
</evidence>
<dbReference type="SUPFAM" id="SSF55920">
    <property type="entry name" value="Creatinase/aminopeptidase"/>
    <property type="match status" value="1"/>
</dbReference>
<sequence length="597" mass="65847">MSDHAARLTALRTEMKERGLDGYIVPLTDEHMSEYVGSYAQRLPWLTNFTGSAGNAAVLMDKASLFIDGRYTIQAAAELDPALYEHHLFDEYPLLKWVADHSDEGAVIGYDPELTTIAWVEEAEALFKKKGLKLEAVSTNVIDAIWEDRPAEPLAPALVHTAEYAGKSAEEKRAEIAAQLREEGADAAVITMLDSIAWAFNIRGTDVSNTPVTHAWGILHADGSANLYIAPEKITDELRVHLGNQVQIEPRNTFYMALAALGGAGRKILVDRNTNNAKVFNTLEVSGATLIEGQDPCILPKAIKNEAEQQGSRDAHIRDGAAISEFLHWIETEAPKGGIDELTAVDRLWAFRKKRDLLRDKSFDTISGSGPNGALPHYRVNEASNRPLKAGELYLVDSGGQYLDGTTDITRTVPIGEPTDEMRDRFTRVLKGHIALATTRFPKGTSGMALDAIARRPIWEAGLDYDHGTGHGVGAFLGVHEGPQRIAKGGTSVPLQAGMILSNEPAYYKEGEFGIRIENLILVKPVNEDTEREMFEFENLTWAPIDRRLVDTKIMTDTELEWLNGYHAQVYDKIAELVDPDTRQWLKEATAPIGRAA</sequence>
<dbReference type="OrthoDB" id="9806388at2"/>
<dbReference type="PANTHER" id="PTHR43763">
    <property type="entry name" value="XAA-PRO AMINOPEPTIDASE 1"/>
    <property type="match status" value="1"/>
</dbReference>
<dbReference type="STRING" id="637679.GCA_001550055_00369"/>
<dbReference type="Gene3D" id="3.40.350.10">
    <property type="entry name" value="Creatinase/prolidase N-terminal domain"/>
    <property type="match status" value="2"/>
</dbReference>
<dbReference type="GO" id="GO:0070006">
    <property type="term" value="F:metalloaminopeptidase activity"/>
    <property type="evidence" value="ECO:0007669"/>
    <property type="project" value="InterPro"/>
</dbReference>
<dbReference type="Pfam" id="PF16188">
    <property type="entry name" value="Peptidase_M24_C"/>
    <property type="match status" value="1"/>
</dbReference>
<organism evidence="7 8">
    <name type="scientific">Kordiimonas lacus</name>
    <dbReference type="NCBI Taxonomy" id="637679"/>
    <lineage>
        <taxon>Bacteria</taxon>
        <taxon>Pseudomonadati</taxon>
        <taxon>Pseudomonadota</taxon>
        <taxon>Alphaproteobacteria</taxon>
        <taxon>Kordiimonadales</taxon>
        <taxon>Kordiimonadaceae</taxon>
        <taxon>Kordiimonas</taxon>
    </lineage>
</organism>
<dbReference type="GO" id="GO:0005737">
    <property type="term" value="C:cytoplasm"/>
    <property type="evidence" value="ECO:0007669"/>
    <property type="project" value="UniProtKB-ARBA"/>
</dbReference>
<dbReference type="AlphaFoldDB" id="A0A1G6U9Q8"/>
<feature type="domain" description="Creatinase N-terminal" evidence="5">
    <location>
        <begin position="7"/>
        <end position="137"/>
    </location>
</feature>
<dbReference type="InterPro" id="IPR032416">
    <property type="entry name" value="Peptidase_M24_C"/>
</dbReference>
<gene>
    <name evidence="7" type="ORF">SAMN04488071_0521</name>
</gene>
<evidence type="ECO:0000259" key="4">
    <source>
        <dbReference type="Pfam" id="PF00557"/>
    </source>
</evidence>
<protein>
    <submittedName>
        <fullName evidence="7">Xaa-Pro aminopeptidase</fullName>
    </submittedName>
</protein>
<dbReference type="GO" id="GO:0046872">
    <property type="term" value="F:metal ion binding"/>
    <property type="evidence" value="ECO:0007669"/>
    <property type="project" value="UniProtKB-KW"/>
</dbReference>
<reference evidence="7 8" key="1">
    <citation type="submission" date="2016-10" db="EMBL/GenBank/DDBJ databases">
        <authorList>
            <person name="de Groot N.N."/>
        </authorList>
    </citation>
    <scope>NUCLEOTIDE SEQUENCE [LARGE SCALE GENOMIC DNA]</scope>
    <source>
        <strain evidence="7 8">CGMCC 1.9109</strain>
    </source>
</reference>
<dbReference type="InterPro" id="IPR000994">
    <property type="entry name" value="Pept_M24"/>
</dbReference>
<evidence type="ECO:0000256" key="1">
    <source>
        <dbReference type="ARBA" id="ARBA00008766"/>
    </source>
</evidence>
<comment type="similarity">
    <text evidence="1">Belongs to the peptidase M24B family.</text>
</comment>
<dbReference type="InterPro" id="IPR029149">
    <property type="entry name" value="Creatin/AminoP/Spt16_N"/>
</dbReference>